<evidence type="ECO:0000313" key="2">
    <source>
        <dbReference type="EMBL" id="KKU91574.1"/>
    </source>
</evidence>
<comment type="caution">
    <text evidence="2">The sequence shown here is derived from an EMBL/GenBank/DDBJ whole genome shotgun (WGS) entry which is preliminary data.</text>
</comment>
<protein>
    <submittedName>
        <fullName evidence="2">Uncharacterized protein</fullName>
    </submittedName>
</protein>
<dbReference type="EMBL" id="LCPF01000001">
    <property type="protein sequence ID" value="KKU91574.1"/>
    <property type="molecule type" value="Genomic_DNA"/>
</dbReference>
<accession>A0A0G1UBS2</accession>
<keyword evidence="1" id="KW-1133">Transmembrane helix</keyword>
<keyword evidence="1" id="KW-0812">Transmembrane</keyword>
<proteinExistence type="predicted"/>
<keyword evidence="1" id="KW-0472">Membrane</keyword>
<dbReference type="AlphaFoldDB" id="A0A0G1UBS2"/>
<feature type="transmembrane region" description="Helical" evidence="1">
    <location>
        <begin position="12"/>
        <end position="29"/>
    </location>
</feature>
<dbReference type="Proteomes" id="UP000034956">
    <property type="component" value="Unassembled WGS sequence"/>
</dbReference>
<name>A0A0G1UBS2_9BACT</name>
<organism evidence="2 3">
    <name type="scientific">Candidatus Jorgensenbacteria bacterium GW2011_GWA1_48_11</name>
    <dbReference type="NCBI Taxonomy" id="1618660"/>
    <lineage>
        <taxon>Bacteria</taxon>
        <taxon>Candidatus Joergenseniibacteriota</taxon>
    </lineage>
</organism>
<gene>
    <name evidence="2" type="ORF">UY23_C0001G0180</name>
</gene>
<evidence type="ECO:0000256" key="1">
    <source>
        <dbReference type="SAM" id="Phobius"/>
    </source>
</evidence>
<sequence length="232" mass="25535">MKTKFTTYNLRLITMVSVLLVIGYQFLVVNAQTLNPVVITWQANNFYPADFGGRALPSPGTPVTLSAEIIQNNKLLDLSQATFLWYADETLFARGVGLKETTLKINKSPGDYSFVRVAVQINNSSFENSLRIYAQAPTVVIEGNFPNQTIRAGSQTLLRAMPYFFNVSSLADLGFSWLINDKIQNSSQDNQLLLSIGPLQGNSDAAAQISVAVQNIVNALETASNRIILNIR</sequence>
<evidence type="ECO:0000313" key="3">
    <source>
        <dbReference type="Proteomes" id="UP000034956"/>
    </source>
</evidence>
<reference evidence="2 3" key="1">
    <citation type="journal article" date="2015" name="Nature">
        <title>rRNA introns, odd ribosomes, and small enigmatic genomes across a large radiation of phyla.</title>
        <authorList>
            <person name="Brown C.T."/>
            <person name="Hug L.A."/>
            <person name="Thomas B.C."/>
            <person name="Sharon I."/>
            <person name="Castelle C.J."/>
            <person name="Singh A."/>
            <person name="Wilkins M.J."/>
            <person name="Williams K.H."/>
            <person name="Banfield J.F."/>
        </authorList>
    </citation>
    <scope>NUCLEOTIDE SEQUENCE [LARGE SCALE GENOMIC DNA]</scope>
</reference>